<evidence type="ECO:0000256" key="1">
    <source>
        <dbReference type="SAM" id="SignalP"/>
    </source>
</evidence>
<dbReference type="PANTHER" id="PTHR21253:SF0">
    <property type="entry name" value="F-BOX ONLY PROTEIN 11-RELATED"/>
    <property type="match status" value="1"/>
</dbReference>
<dbReference type="SMART" id="SM00718">
    <property type="entry name" value="DM4_12"/>
    <property type="match status" value="1"/>
</dbReference>
<protein>
    <submittedName>
        <fullName evidence="2">Uncharacterized protein</fullName>
    </submittedName>
</protein>
<keyword evidence="3" id="KW-1185">Reference proteome</keyword>
<dbReference type="InterPro" id="IPR006631">
    <property type="entry name" value="DM4_12"/>
</dbReference>
<evidence type="ECO:0000313" key="3">
    <source>
        <dbReference type="Proteomes" id="UP000242457"/>
    </source>
</evidence>
<evidence type="ECO:0000313" key="2">
    <source>
        <dbReference type="EMBL" id="PBC34177.1"/>
    </source>
</evidence>
<dbReference type="AlphaFoldDB" id="A0A2A3ER46"/>
<organism evidence="2 3">
    <name type="scientific">Apis cerana cerana</name>
    <name type="common">Oriental honeybee</name>
    <dbReference type="NCBI Taxonomy" id="94128"/>
    <lineage>
        <taxon>Eukaryota</taxon>
        <taxon>Metazoa</taxon>
        <taxon>Ecdysozoa</taxon>
        <taxon>Arthropoda</taxon>
        <taxon>Hexapoda</taxon>
        <taxon>Insecta</taxon>
        <taxon>Pterygota</taxon>
        <taxon>Neoptera</taxon>
        <taxon>Endopterygota</taxon>
        <taxon>Hymenoptera</taxon>
        <taxon>Apocrita</taxon>
        <taxon>Aculeata</taxon>
        <taxon>Apoidea</taxon>
        <taxon>Anthophila</taxon>
        <taxon>Apidae</taxon>
        <taxon>Apis</taxon>
    </lineage>
</organism>
<name>A0A2A3ER46_APICC</name>
<accession>A0A2A3ER46</accession>
<feature type="chain" id="PRO_5012584748" evidence="1">
    <location>
        <begin position="21"/>
        <end position="211"/>
    </location>
</feature>
<dbReference type="Proteomes" id="UP000242457">
    <property type="component" value="Unassembled WGS sequence"/>
</dbReference>
<dbReference type="EMBL" id="KZ288193">
    <property type="protein sequence ID" value="PBC34177.1"/>
    <property type="molecule type" value="Genomic_DNA"/>
</dbReference>
<feature type="signal peptide" evidence="1">
    <location>
        <begin position="1"/>
        <end position="20"/>
    </location>
</feature>
<sequence>MRGLWPVMLILARILEPLLGDDGCHRNDTDHAIPCQRSRELLLSRRRRLAFPQGSTFVVTASILQPIPVKLPSNWNMVFEFDVIWPIPTTEDYKKKYKNKYKYKRRQWMVKRRHRRELYATFEMALNSQNLPGRECTLRTICEARTLLSPPGDSFVEDALRLILSNVDNVRRVDSYDVAYRTETPCEVAYPCPVSILKLLLSHLYHSNDLG</sequence>
<keyword evidence="1" id="KW-0732">Signal</keyword>
<proteinExistence type="predicted"/>
<reference evidence="2 3" key="1">
    <citation type="submission" date="2014-07" db="EMBL/GenBank/DDBJ databases">
        <title>Genomic and transcriptomic analysis on Apis cerana provide comprehensive insights into honey bee biology.</title>
        <authorList>
            <person name="Diao Q."/>
            <person name="Sun L."/>
            <person name="Zheng H."/>
            <person name="Zheng H."/>
            <person name="Xu S."/>
            <person name="Wang S."/>
            <person name="Zeng Z."/>
            <person name="Hu F."/>
            <person name="Su S."/>
            <person name="Wu J."/>
        </authorList>
    </citation>
    <scope>NUCLEOTIDE SEQUENCE [LARGE SCALE GENOMIC DNA]</scope>
    <source>
        <tissue evidence="2">Pupae without intestine</tissue>
    </source>
</reference>
<dbReference type="OrthoDB" id="8180611at2759"/>
<dbReference type="Pfam" id="PF07841">
    <property type="entry name" value="DM4_12"/>
    <property type="match status" value="1"/>
</dbReference>
<dbReference type="PANTHER" id="PTHR21253">
    <property type="entry name" value="F-BOX ONLY PROTEIN 11-RELATED"/>
    <property type="match status" value="1"/>
</dbReference>
<gene>
    <name evidence="2" type="ORF">APICC_09017</name>
</gene>